<comment type="caution">
    <text evidence="2">The sequence shown here is derived from an EMBL/GenBank/DDBJ whole genome shotgun (WGS) entry which is preliminary data.</text>
</comment>
<dbReference type="PATRIC" id="fig|33036.3.peg.1012"/>
<keyword evidence="3" id="KW-1185">Reference proteome</keyword>
<dbReference type="OrthoDB" id="1692929at2"/>
<dbReference type="GO" id="GO:0030420">
    <property type="term" value="P:establishment of competence for transformation"/>
    <property type="evidence" value="ECO:0007669"/>
    <property type="project" value="InterPro"/>
</dbReference>
<dbReference type="NCBIfam" id="TIGR02532">
    <property type="entry name" value="IV_pilin_GFxxxE"/>
    <property type="match status" value="1"/>
</dbReference>
<keyword evidence="1" id="KW-1133">Transmembrane helix</keyword>
<keyword evidence="1" id="KW-0472">Membrane</keyword>
<dbReference type="InterPro" id="IPR016785">
    <property type="entry name" value="ComGD"/>
</dbReference>
<evidence type="ECO:0000256" key="1">
    <source>
        <dbReference type="SAM" id="Phobius"/>
    </source>
</evidence>
<dbReference type="STRING" id="33036.HMPREF3200_01021"/>
<dbReference type="InterPro" id="IPR045584">
    <property type="entry name" value="Pilin-like"/>
</dbReference>
<protein>
    <submittedName>
        <fullName evidence="2">Prepilin-type cleavage/methylation protein</fullName>
    </submittedName>
</protein>
<accession>A0A133KEG3</accession>
<dbReference type="InterPro" id="IPR012902">
    <property type="entry name" value="N_methyl_site"/>
</dbReference>
<dbReference type="Proteomes" id="UP000070383">
    <property type="component" value="Unassembled WGS sequence"/>
</dbReference>
<dbReference type="PIRSF" id="PIRSF021292">
    <property type="entry name" value="Competence_ComGD"/>
    <property type="match status" value="1"/>
</dbReference>
<gene>
    <name evidence="2" type="ORF">HMPREF3200_01021</name>
</gene>
<proteinExistence type="predicted"/>
<dbReference type="PROSITE" id="PS00409">
    <property type="entry name" value="PROKAR_NTER_METHYL"/>
    <property type="match status" value="1"/>
</dbReference>
<dbReference type="EMBL" id="LRPM01000039">
    <property type="protein sequence ID" value="KWZ77972.1"/>
    <property type="molecule type" value="Genomic_DNA"/>
</dbReference>
<organism evidence="2 3">
    <name type="scientific">Anaerococcus tetradius</name>
    <dbReference type="NCBI Taxonomy" id="33036"/>
    <lineage>
        <taxon>Bacteria</taxon>
        <taxon>Bacillati</taxon>
        <taxon>Bacillota</taxon>
        <taxon>Tissierellia</taxon>
        <taxon>Tissierellales</taxon>
        <taxon>Peptoniphilaceae</taxon>
        <taxon>Anaerococcus</taxon>
    </lineage>
</organism>
<keyword evidence="1" id="KW-0812">Transmembrane</keyword>
<evidence type="ECO:0000313" key="3">
    <source>
        <dbReference type="Proteomes" id="UP000070383"/>
    </source>
</evidence>
<dbReference type="Gene3D" id="3.30.700.10">
    <property type="entry name" value="Glycoprotein, Type 4 Pilin"/>
    <property type="match status" value="1"/>
</dbReference>
<dbReference type="AlphaFoldDB" id="A0A133KEG3"/>
<reference evidence="3" key="1">
    <citation type="submission" date="2016-01" db="EMBL/GenBank/DDBJ databases">
        <authorList>
            <person name="Mitreva M."/>
            <person name="Pepin K.H."/>
            <person name="Mihindukulasuriya K.A."/>
            <person name="Fulton R."/>
            <person name="Fronick C."/>
            <person name="O'Laughlin M."/>
            <person name="Miner T."/>
            <person name="Herter B."/>
            <person name="Rosa B.A."/>
            <person name="Cordes M."/>
            <person name="Tomlinson C."/>
            <person name="Wollam A."/>
            <person name="Palsikar V.B."/>
            <person name="Mardis E.R."/>
            <person name="Wilson R.K."/>
        </authorList>
    </citation>
    <scope>NUCLEOTIDE SEQUENCE [LARGE SCALE GENOMIC DNA]</scope>
    <source>
        <strain evidence="3">MJR8151</strain>
    </source>
</reference>
<dbReference type="Pfam" id="PF07963">
    <property type="entry name" value="N_methyl"/>
    <property type="match status" value="1"/>
</dbReference>
<evidence type="ECO:0000313" key="2">
    <source>
        <dbReference type="EMBL" id="KWZ77972.1"/>
    </source>
</evidence>
<dbReference type="SUPFAM" id="SSF54523">
    <property type="entry name" value="Pili subunits"/>
    <property type="match status" value="1"/>
</dbReference>
<feature type="transmembrane region" description="Helical" evidence="1">
    <location>
        <begin position="6"/>
        <end position="27"/>
    </location>
</feature>
<sequence length="154" mass="17456">MKKRGFSLIELIVVVAIMSLISLVALFKFNILNKIKAKNEVNLLINDLYYAKERALASGKDVKVKFKDDKYYISFYNNFKKPKLQIERTLSFLVLKVSHEVENDTRNFEFKATGSVGNPQSITFTCKDLYGNDGELIIHIGVAGGSLSIDEKKQ</sequence>
<dbReference type="RefSeq" id="WP_004837681.1">
    <property type="nucleotide sequence ID" value="NZ_KQ955279.1"/>
</dbReference>
<name>A0A133KEG3_9FIRM</name>